<evidence type="ECO:0000313" key="3">
    <source>
        <dbReference type="Proteomes" id="UP000467132"/>
    </source>
</evidence>
<dbReference type="Pfam" id="PF23343">
    <property type="entry name" value="REP_ORF2-G2P"/>
    <property type="match status" value="1"/>
</dbReference>
<gene>
    <name evidence="2" type="ORF">D3Z33_10575</name>
</gene>
<accession>A0A845R1J4</accession>
<feature type="domain" description="Replication-associated protein ORF2/G2P" evidence="1">
    <location>
        <begin position="97"/>
        <end position="200"/>
    </location>
</feature>
<dbReference type="InterPro" id="IPR056906">
    <property type="entry name" value="ORF2/G2P_dom"/>
</dbReference>
<dbReference type="AlphaFoldDB" id="A0A845R1J4"/>
<organism evidence="2 3">
    <name type="scientific">Senegalia massiliensis</name>
    <dbReference type="NCBI Taxonomy" id="1720316"/>
    <lineage>
        <taxon>Bacteria</taxon>
        <taxon>Bacillati</taxon>
        <taxon>Bacillota</taxon>
        <taxon>Clostridia</taxon>
        <taxon>Eubacteriales</taxon>
        <taxon>Clostridiaceae</taxon>
        <taxon>Senegalia</taxon>
    </lineage>
</organism>
<dbReference type="OrthoDB" id="2666054at2"/>
<reference evidence="2 3" key="1">
    <citation type="submission" date="2018-08" db="EMBL/GenBank/DDBJ databases">
        <title>Murine metabolic-syndrome-specific gut microbial biobank.</title>
        <authorList>
            <person name="Liu C."/>
        </authorList>
    </citation>
    <scope>NUCLEOTIDE SEQUENCE [LARGE SCALE GENOMIC DNA]</scope>
    <source>
        <strain evidence="2 3">583</strain>
    </source>
</reference>
<protein>
    <submittedName>
        <fullName evidence="2">Rep protein</fullName>
    </submittedName>
</protein>
<name>A0A845R1J4_9CLOT</name>
<dbReference type="Proteomes" id="UP000467132">
    <property type="component" value="Unassembled WGS sequence"/>
</dbReference>
<proteinExistence type="predicted"/>
<dbReference type="EMBL" id="QXXA01000011">
    <property type="protein sequence ID" value="NBI07292.1"/>
    <property type="molecule type" value="Genomic_DNA"/>
</dbReference>
<comment type="caution">
    <text evidence="2">The sequence shown here is derived from an EMBL/GenBank/DDBJ whole genome shotgun (WGS) entry which is preliminary data.</text>
</comment>
<evidence type="ECO:0000313" key="2">
    <source>
        <dbReference type="EMBL" id="NBI07292.1"/>
    </source>
</evidence>
<evidence type="ECO:0000259" key="1">
    <source>
        <dbReference type="Pfam" id="PF23343"/>
    </source>
</evidence>
<sequence>MKKVFQSYNVKTIETPTTIEIYEYLDDPVIYSLGSHDEELLSDYIHSEENDDEQQKKEDDKKALKHYDALRRKQKHYEAMRWEIARIIDCNFDNDTKFMTLTFRDNIKDVSYTNKELKKFIKRLNYNLYKTKKHHLKYLAVWEKQKRGAIHYHIIFFDFPYIEAIKLEQIWSQGFIKINKIDVDSKDNRGRYVSKYFSKDIDEKDYKQKAFFKSQNLILPEIKHFNTYGEKPFDLEEKNIVYTKTYTRKVPKFEYGGIDISFKESTVKYTKIRKEDIKNDNDN</sequence>
<keyword evidence="3" id="KW-1185">Reference proteome</keyword>